<dbReference type="FunFam" id="2.130.10.10:FF:002488">
    <property type="entry name" value="Uncharacterized protein"/>
    <property type="match status" value="1"/>
</dbReference>
<dbReference type="SUPFAM" id="SSF56112">
    <property type="entry name" value="Protein kinase-like (PK-like)"/>
    <property type="match status" value="1"/>
</dbReference>
<feature type="compositionally biased region" description="Pro residues" evidence="20">
    <location>
        <begin position="683"/>
        <end position="692"/>
    </location>
</feature>
<dbReference type="EC" id="2.7.11.1" evidence="2"/>
<feature type="repeat" description="WD" evidence="18">
    <location>
        <begin position="170"/>
        <end position="202"/>
    </location>
</feature>
<evidence type="ECO:0000256" key="16">
    <source>
        <dbReference type="ARBA" id="ARBA00048679"/>
    </source>
</evidence>
<dbReference type="InterPro" id="IPR025829">
    <property type="entry name" value="Zn_knuckle_CX2CX3GHX4C"/>
</dbReference>
<dbReference type="Gene3D" id="4.10.60.10">
    <property type="entry name" value="Zinc finger, CCHC-type"/>
    <property type="match status" value="2"/>
</dbReference>
<keyword evidence="12" id="KW-0106">Calcium</keyword>
<feature type="domain" description="CCHC-type" evidence="23">
    <location>
        <begin position="564"/>
        <end position="578"/>
    </location>
</feature>
<keyword evidence="10" id="KW-0418">Kinase</keyword>
<evidence type="ECO:0000259" key="22">
    <source>
        <dbReference type="PROSITE" id="PS50011"/>
    </source>
</evidence>
<evidence type="ECO:0000259" key="23">
    <source>
        <dbReference type="PROSITE" id="PS50158"/>
    </source>
</evidence>
<dbReference type="PROSITE" id="PS50011">
    <property type="entry name" value="PROTEIN_KINASE_DOM"/>
    <property type="match status" value="1"/>
</dbReference>
<evidence type="ECO:0000256" key="2">
    <source>
        <dbReference type="ARBA" id="ARBA00012513"/>
    </source>
</evidence>
<dbReference type="InterPro" id="IPR001849">
    <property type="entry name" value="PH_domain"/>
</dbReference>
<feature type="domain" description="PH" evidence="21">
    <location>
        <begin position="743"/>
        <end position="765"/>
    </location>
</feature>
<dbReference type="PANTHER" id="PTHR22836:SF0">
    <property type="entry name" value="PRE-MRNA 3' END PROCESSING PROTEIN WDR33"/>
    <property type="match status" value="1"/>
</dbReference>
<dbReference type="GO" id="GO:0005847">
    <property type="term" value="C:mRNA cleavage and polyadenylation specificity factor complex"/>
    <property type="evidence" value="ECO:0007669"/>
    <property type="project" value="TreeGrafter"/>
</dbReference>
<keyword evidence="9 17" id="KW-0863">Zinc-finger</keyword>
<sequence length="1294" mass="142399">MSPFALRICKAVALPFALPRGPGTMQENGELHPAQVLKSGHDVGSSHYAGGVPPHKRMRKPIVRKSVDPNATFINYVTQRRFVLARSVRSHALPPHSFYKKQMLPPMAYAGDDDLASCVCTKFCRCSTNKQRCPVNCLTWTPEGRRLITGNSVGEFTLWNGLAFNFETILQAHDDAVRAMVWSHNDNWLVTADHGGVIKYWQSSMTNVQLLQGHREAVRSLSFSPTDFKFVSCSDDATVKIWDFESGREERVLTGHGWDVKCVAYHPQKCLLASGSKDNLVKIWDPKSGNSLNTLHGHKNTVFKVAWNSNGNWLLTASRDQLIKIYDIRMLKEFATLKGHAREVTSIAWHPCKENALASIPQAHDTAVWDIQWHPVGHVVATGRCVCFLYFLIRAERCLTFAFIWCYSNDHSTKFWCRNRPGDPMDDKYNGGQTVLNEHEAGEGMMHVRGGADGAEVLPGMADGASSLRSSAINAANFQTFNKSATDNRSNGGRRPPPESYTCNRCGTKGHWIEDCPTKDQHNPSGQMQRKIPPEGYLCKRCNVPGHYISDCTEPKVPPPSYTCHKCRQKGHWKQDCPIDGNGTISALLNQIRPSGNGGVAPISTGGAGPVPPPPLSARGFPPRGMMPPPPPNAGAGGGLLVPPPPPPHILAGMKRSREDEGGSGMGMLPPPVNGWPPSTRGGPPPGPPGGGMPPGLLSTPGQPDLKKLSRDPRRRTGGNCLQHRKESNLDSSRLDDGPVVLYYLQASKEAERQRWIRALQRWIEGECPAKLGRGILNYIVNNEYSNYRYGQKVVGGSSRSVALVGDCGSTVSGPAALSPASQAGRSVEQEFPVLANLIRDMHDCKKEDEMVYILDQILGEVQDGATSGYIKKLIATAGEVKLEESQHIWTTHVKTAYANVMKALQTASSGQEPSSQAPTLRAPTTYAVRQNSAGSVDSSESNRSLNNVDLASFHRFYKLGRKLGSGAFSVVHIATHRETRKQVAVKCIAKASLGPQDVHSLKQEVEVMSSLNHPNIVPLLDYFEEDRYYYIVTPLCTGGELFDDLVKRKSYTEEDARVLMRKLASAIDYLHSRGIVHRDLKPENILLKTSAPGAEVMIADFGFARPMNGSRRGTACGTPGYVAPEVVQGEPYGAEVDCWSLGVILFILLCGYPPFPGANHATVLDKVVKAEYKFESPYWDEVSDEAKDLVSELLTVDRTKRLDASGILAHPWMDETRASAISVTDDSESRTRMTRKCSDLLPALHQMRKHSLTHGSPKIRPSDMNVDDMELDELTMNSDKEMLDRELADMDSV</sequence>
<dbReference type="InterPro" id="IPR017441">
    <property type="entry name" value="Protein_kinase_ATP_BS"/>
</dbReference>
<dbReference type="InterPro" id="IPR036322">
    <property type="entry name" value="WD40_repeat_dom_sf"/>
</dbReference>
<feature type="repeat" description="WD" evidence="18">
    <location>
        <begin position="211"/>
        <end position="252"/>
    </location>
</feature>
<evidence type="ECO:0000256" key="20">
    <source>
        <dbReference type="SAM" id="MobiDB-lite"/>
    </source>
</evidence>
<evidence type="ECO:0000313" key="25">
    <source>
        <dbReference type="Proteomes" id="UP001165121"/>
    </source>
</evidence>
<keyword evidence="11" id="KW-0862">Zinc</keyword>
<keyword evidence="4 18" id="KW-0853">WD repeat</keyword>
<feature type="binding site" evidence="19">
    <location>
        <position position="991"/>
    </location>
    <ligand>
        <name>ATP</name>
        <dbReference type="ChEBI" id="CHEBI:30616"/>
    </ligand>
</feature>
<dbReference type="InterPro" id="IPR015943">
    <property type="entry name" value="WD40/YVTN_repeat-like_dom_sf"/>
</dbReference>
<dbReference type="SMART" id="SM00220">
    <property type="entry name" value="S_TKc"/>
    <property type="match status" value="1"/>
</dbReference>
<dbReference type="FunFam" id="3.30.200.20:FF:000315">
    <property type="entry name" value="Calcium-dependent protein kinase 3"/>
    <property type="match status" value="1"/>
</dbReference>
<evidence type="ECO:0000256" key="7">
    <source>
        <dbReference type="ARBA" id="ARBA00022737"/>
    </source>
</evidence>
<evidence type="ECO:0000256" key="8">
    <source>
        <dbReference type="ARBA" id="ARBA00022741"/>
    </source>
</evidence>
<dbReference type="PROSITE" id="PS00108">
    <property type="entry name" value="PROTEIN_KINASE_ST"/>
    <property type="match status" value="1"/>
</dbReference>
<evidence type="ECO:0000256" key="11">
    <source>
        <dbReference type="ARBA" id="ARBA00022833"/>
    </source>
</evidence>
<evidence type="ECO:0000256" key="1">
    <source>
        <dbReference type="ARBA" id="ARBA00001946"/>
    </source>
</evidence>
<comment type="caution">
    <text evidence="24">The sequence shown here is derived from an EMBL/GenBank/DDBJ whole genome shotgun (WGS) entry which is preliminary data.</text>
</comment>
<dbReference type="InterPro" id="IPR011009">
    <property type="entry name" value="Kinase-like_dom_sf"/>
</dbReference>
<organism evidence="24 25">
    <name type="scientific">Phytophthora fragariaefolia</name>
    <dbReference type="NCBI Taxonomy" id="1490495"/>
    <lineage>
        <taxon>Eukaryota</taxon>
        <taxon>Sar</taxon>
        <taxon>Stramenopiles</taxon>
        <taxon>Oomycota</taxon>
        <taxon>Peronosporomycetes</taxon>
        <taxon>Peronosporales</taxon>
        <taxon>Peronosporaceae</taxon>
        <taxon>Phytophthora</taxon>
    </lineage>
</organism>
<dbReference type="GO" id="GO:0004674">
    <property type="term" value="F:protein serine/threonine kinase activity"/>
    <property type="evidence" value="ECO:0007669"/>
    <property type="project" value="UniProtKB-KW"/>
</dbReference>
<comment type="catalytic activity">
    <reaction evidence="15">
        <text>L-threonyl-[protein] + ATP = O-phospho-L-threonyl-[protein] + ADP + H(+)</text>
        <dbReference type="Rhea" id="RHEA:46608"/>
        <dbReference type="Rhea" id="RHEA-COMP:11060"/>
        <dbReference type="Rhea" id="RHEA-COMP:11605"/>
        <dbReference type="ChEBI" id="CHEBI:15378"/>
        <dbReference type="ChEBI" id="CHEBI:30013"/>
        <dbReference type="ChEBI" id="CHEBI:30616"/>
        <dbReference type="ChEBI" id="CHEBI:61977"/>
        <dbReference type="ChEBI" id="CHEBI:456216"/>
        <dbReference type="EC" id="2.7.11.1"/>
    </reaction>
</comment>
<dbReference type="Pfam" id="PF00400">
    <property type="entry name" value="WD40"/>
    <property type="match status" value="4"/>
</dbReference>
<dbReference type="OrthoDB" id="16717at2759"/>
<dbReference type="PRINTS" id="PR00320">
    <property type="entry name" value="GPROTEINBRPT"/>
</dbReference>
<comment type="catalytic activity">
    <reaction evidence="16">
        <text>L-seryl-[protein] + ATP = O-phospho-L-seryl-[protein] + ADP + H(+)</text>
        <dbReference type="Rhea" id="RHEA:17989"/>
        <dbReference type="Rhea" id="RHEA-COMP:9863"/>
        <dbReference type="Rhea" id="RHEA-COMP:11604"/>
        <dbReference type="ChEBI" id="CHEBI:15378"/>
        <dbReference type="ChEBI" id="CHEBI:29999"/>
        <dbReference type="ChEBI" id="CHEBI:30616"/>
        <dbReference type="ChEBI" id="CHEBI:83421"/>
        <dbReference type="ChEBI" id="CHEBI:456216"/>
        <dbReference type="EC" id="2.7.11.1"/>
    </reaction>
</comment>
<feature type="compositionally biased region" description="Basic and acidic residues" evidence="20">
    <location>
        <begin position="724"/>
        <end position="733"/>
    </location>
</feature>
<keyword evidence="6" id="KW-0479">Metal-binding</keyword>
<keyword evidence="7" id="KW-0677">Repeat</keyword>
<dbReference type="SMART" id="SM00343">
    <property type="entry name" value="ZnF_C2HC"/>
    <property type="match status" value="3"/>
</dbReference>
<dbReference type="SUPFAM" id="SSF57756">
    <property type="entry name" value="Retrovirus zinc finger-like domains"/>
    <property type="match status" value="2"/>
</dbReference>
<evidence type="ECO:0000256" key="6">
    <source>
        <dbReference type="ARBA" id="ARBA00022723"/>
    </source>
</evidence>
<evidence type="ECO:0000256" key="5">
    <source>
        <dbReference type="ARBA" id="ARBA00022679"/>
    </source>
</evidence>
<dbReference type="Gene3D" id="1.10.510.10">
    <property type="entry name" value="Transferase(Phosphotransferase) domain 1"/>
    <property type="match status" value="1"/>
</dbReference>
<dbReference type="PANTHER" id="PTHR22836">
    <property type="entry name" value="WD40 REPEAT PROTEIN"/>
    <property type="match status" value="1"/>
</dbReference>
<dbReference type="GO" id="GO:0005524">
    <property type="term" value="F:ATP binding"/>
    <property type="evidence" value="ECO:0007669"/>
    <property type="project" value="UniProtKB-UniRule"/>
</dbReference>
<comment type="similarity">
    <text evidence="14">Belongs to the protein kinase superfamily. Ser/Thr protein kinase family. CDPK subfamily.</text>
</comment>
<feature type="domain" description="CCHC-type" evidence="23">
    <location>
        <begin position="503"/>
        <end position="517"/>
    </location>
</feature>
<dbReference type="Pfam" id="PF13696">
    <property type="entry name" value="zf-CCHC_2"/>
    <property type="match status" value="2"/>
</dbReference>
<evidence type="ECO:0000313" key="24">
    <source>
        <dbReference type="EMBL" id="GMF50721.1"/>
    </source>
</evidence>
<dbReference type="InterPro" id="IPR036875">
    <property type="entry name" value="Znf_CCHC_sf"/>
</dbReference>
<proteinExistence type="inferred from homology"/>
<dbReference type="InterPro" id="IPR001680">
    <property type="entry name" value="WD40_rpt"/>
</dbReference>
<evidence type="ECO:0000259" key="21">
    <source>
        <dbReference type="PROSITE" id="PS50003"/>
    </source>
</evidence>
<dbReference type="Gene3D" id="2.130.10.10">
    <property type="entry name" value="YVTN repeat-like/Quinoprotein amine dehydrogenase"/>
    <property type="match status" value="3"/>
</dbReference>
<dbReference type="Pfam" id="PF00098">
    <property type="entry name" value="zf-CCHC"/>
    <property type="match status" value="1"/>
</dbReference>
<dbReference type="InterPro" id="IPR020472">
    <property type="entry name" value="WD40_PAC1"/>
</dbReference>
<comment type="cofactor">
    <cofactor evidence="1">
        <name>Mg(2+)</name>
        <dbReference type="ChEBI" id="CHEBI:18420"/>
    </cofactor>
</comment>
<evidence type="ECO:0000256" key="18">
    <source>
        <dbReference type="PROSITE-ProRule" id="PRU00221"/>
    </source>
</evidence>
<dbReference type="GO" id="GO:0003676">
    <property type="term" value="F:nucleic acid binding"/>
    <property type="evidence" value="ECO:0007669"/>
    <property type="project" value="InterPro"/>
</dbReference>
<evidence type="ECO:0000256" key="10">
    <source>
        <dbReference type="ARBA" id="ARBA00022777"/>
    </source>
</evidence>
<dbReference type="PROSITE" id="PS50082">
    <property type="entry name" value="WD_REPEATS_2"/>
    <property type="match status" value="4"/>
</dbReference>
<dbReference type="PROSITE" id="PS50158">
    <property type="entry name" value="ZF_CCHC"/>
    <property type="match status" value="2"/>
</dbReference>
<dbReference type="InterPro" id="IPR000719">
    <property type="entry name" value="Prot_kinase_dom"/>
</dbReference>
<evidence type="ECO:0000256" key="15">
    <source>
        <dbReference type="ARBA" id="ARBA00047899"/>
    </source>
</evidence>
<reference evidence="24" key="1">
    <citation type="submission" date="2023-04" db="EMBL/GenBank/DDBJ databases">
        <title>Phytophthora fragariaefolia NBRC 109709.</title>
        <authorList>
            <person name="Ichikawa N."/>
            <person name="Sato H."/>
            <person name="Tonouchi N."/>
        </authorList>
    </citation>
    <scope>NUCLEOTIDE SEQUENCE</scope>
    <source>
        <strain evidence="24">NBRC 109709</strain>
    </source>
</reference>
<evidence type="ECO:0000256" key="19">
    <source>
        <dbReference type="PROSITE-ProRule" id="PRU10141"/>
    </source>
</evidence>
<dbReference type="GO" id="GO:0008270">
    <property type="term" value="F:zinc ion binding"/>
    <property type="evidence" value="ECO:0007669"/>
    <property type="project" value="UniProtKB-KW"/>
</dbReference>
<dbReference type="SUPFAM" id="SSF50978">
    <property type="entry name" value="WD40 repeat-like"/>
    <property type="match status" value="1"/>
</dbReference>
<dbReference type="CDD" id="cd00200">
    <property type="entry name" value="WD40"/>
    <property type="match status" value="1"/>
</dbReference>
<keyword evidence="8 19" id="KW-0547">Nucleotide-binding</keyword>
<evidence type="ECO:0000256" key="13">
    <source>
        <dbReference type="ARBA" id="ARBA00022840"/>
    </source>
</evidence>
<dbReference type="SMART" id="SM00320">
    <property type="entry name" value="WD40"/>
    <property type="match status" value="6"/>
</dbReference>
<keyword evidence="3" id="KW-0723">Serine/threonine-protein kinase</keyword>
<keyword evidence="25" id="KW-1185">Reference proteome</keyword>
<dbReference type="Pfam" id="PF00069">
    <property type="entry name" value="Pkinase"/>
    <property type="match status" value="1"/>
</dbReference>
<feature type="repeat" description="WD" evidence="18">
    <location>
        <begin position="253"/>
        <end position="294"/>
    </location>
</feature>
<dbReference type="Proteomes" id="UP001165121">
    <property type="component" value="Unassembled WGS sequence"/>
</dbReference>
<keyword evidence="13 19" id="KW-0067">ATP-binding</keyword>
<evidence type="ECO:0000256" key="17">
    <source>
        <dbReference type="PROSITE-ProRule" id="PRU00047"/>
    </source>
</evidence>
<feature type="domain" description="Protein kinase" evidence="22">
    <location>
        <begin position="958"/>
        <end position="1214"/>
    </location>
</feature>
<dbReference type="EMBL" id="BSXT01002769">
    <property type="protein sequence ID" value="GMF50721.1"/>
    <property type="molecule type" value="Genomic_DNA"/>
</dbReference>
<evidence type="ECO:0000256" key="12">
    <source>
        <dbReference type="ARBA" id="ARBA00022837"/>
    </source>
</evidence>
<dbReference type="InterPro" id="IPR045245">
    <property type="entry name" value="Pfs2-like"/>
</dbReference>
<name>A0A9W6Y2Z7_9STRA</name>
<evidence type="ECO:0000256" key="9">
    <source>
        <dbReference type="ARBA" id="ARBA00022771"/>
    </source>
</evidence>
<protein>
    <recommendedName>
        <fullName evidence="2">non-specific serine/threonine protein kinase</fullName>
        <ecNumber evidence="2">2.7.11.1</ecNumber>
    </recommendedName>
</protein>
<dbReference type="PROSITE" id="PS50294">
    <property type="entry name" value="WD_REPEATS_REGION"/>
    <property type="match status" value="4"/>
</dbReference>
<evidence type="ECO:0000256" key="3">
    <source>
        <dbReference type="ARBA" id="ARBA00022527"/>
    </source>
</evidence>
<keyword evidence="5" id="KW-0808">Transferase</keyword>
<accession>A0A9W6Y2Z7</accession>
<dbReference type="FunFam" id="1.10.510.10:FF:000571">
    <property type="entry name" value="Maternal embryonic leucine zipper kinase"/>
    <property type="match status" value="1"/>
</dbReference>
<gene>
    <name evidence="24" type="ORF">Pfra01_002029000</name>
</gene>
<evidence type="ECO:0000256" key="4">
    <source>
        <dbReference type="ARBA" id="ARBA00022574"/>
    </source>
</evidence>
<evidence type="ECO:0000256" key="14">
    <source>
        <dbReference type="ARBA" id="ARBA00024334"/>
    </source>
</evidence>
<dbReference type="InterPro" id="IPR001878">
    <property type="entry name" value="Znf_CCHC"/>
</dbReference>
<feature type="repeat" description="WD" evidence="18">
    <location>
        <begin position="295"/>
        <end position="336"/>
    </location>
</feature>
<dbReference type="GO" id="GO:0031124">
    <property type="term" value="P:mRNA 3'-end processing"/>
    <property type="evidence" value="ECO:0007669"/>
    <property type="project" value="InterPro"/>
</dbReference>
<dbReference type="PROSITE" id="PS50003">
    <property type="entry name" value="PH_DOMAIN"/>
    <property type="match status" value="1"/>
</dbReference>
<feature type="region of interest" description="Disordered" evidence="20">
    <location>
        <begin position="620"/>
        <end position="733"/>
    </location>
</feature>
<dbReference type="InterPro" id="IPR008271">
    <property type="entry name" value="Ser/Thr_kinase_AS"/>
</dbReference>
<dbReference type="CDD" id="cd05117">
    <property type="entry name" value="STKc_CAMK"/>
    <property type="match status" value="1"/>
</dbReference>
<dbReference type="PROSITE" id="PS00107">
    <property type="entry name" value="PROTEIN_KINASE_ATP"/>
    <property type="match status" value="1"/>
</dbReference>